<evidence type="ECO:0000256" key="2">
    <source>
        <dbReference type="ARBA" id="ARBA00022679"/>
    </source>
</evidence>
<sequence length="290" mass="33627">MTKLLTMCNEMDIPIVTASDENYVPCLKVMIRSVMDTISKDRRGIFFVIDDNLSSQSKDELEALIDAYSDKAAIEFLTVNRGLYEEFMISDHINTTAYLRISLPELLENSPYNKVLYLDSDTFVLTDVAELYDQNLGDHIIGAVIDPGQAKALARLEVDSHDYYFNSGVMLVDLDQWRKNNVTEKTIQFLEEKEQLIVFHDQDALNAILHDNWKQLHPKWNMQTSLMFDVHPAPTKYYDHLYQSGRNKPAIVHFTGHDKPWNTLENHPYQEQYMQIFTEDKSYEVGVSNE</sequence>
<keyword evidence="1" id="KW-0328">Glycosyltransferase</keyword>
<dbReference type="PANTHER" id="PTHR13778:SF47">
    <property type="entry name" value="LIPOPOLYSACCHARIDE 1,3-GALACTOSYLTRANSFERASE"/>
    <property type="match status" value="1"/>
</dbReference>
<evidence type="ECO:0000313" key="6">
    <source>
        <dbReference type="Proteomes" id="UP000288388"/>
    </source>
</evidence>
<organism evidence="4 6">
    <name type="scientific">Enterococcus avium</name>
    <name type="common">Streptococcus avium</name>
    <dbReference type="NCBI Taxonomy" id="33945"/>
    <lineage>
        <taxon>Bacteria</taxon>
        <taxon>Bacillati</taxon>
        <taxon>Bacillota</taxon>
        <taxon>Bacilli</taxon>
        <taxon>Lactobacillales</taxon>
        <taxon>Enterococcaceae</taxon>
        <taxon>Enterococcus</taxon>
    </lineage>
</organism>
<dbReference type="SUPFAM" id="SSF53448">
    <property type="entry name" value="Nucleotide-diphospho-sugar transferases"/>
    <property type="match status" value="1"/>
</dbReference>
<dbReference type="Gene3D" id="3.90.550.10">
    <property type="entry name" value="Spore Coat Polysaccharide Biosynthesis Protein SpsA, Chain A"/>
    <property type="match status" value="1"/>
</dbReference>
<gene>
    <name evidence="5" type="ORF">AUF17_12365</name>
    <name evidence="4" type="ORF">EK398_04995</name>
</gene>
<dbReference type="RefSeq" id="WP_102865858.1">
    <property type="nucleotide sequence ID" value="NZ_JAEMPA010000341.1"/>
</dbReference>
<dbReference type="EMBL" id="RYZS01000001">
    <property type="protein sequence ID" value="RVU94247.1"/>
    <property type="molecule type" value="Genomic_DNA"/>
</dbReference>
<evidence type="ECO:0000313" key="4">
    <source>
        <dbReference type="EMBL" id="RVU94247.1"/>
    </source>
</evidence>
<dbReference type="InterPro" id="IPR029044">
    <property type="entry name" value="Nucleotide-diphossugar_trans"/>
</dbReference>
<accession>A0A437UKR2</accession>
<evidence type="ECO:0000256" key="1">
    <source>
        <dbReference type="ARBA" id="ARBA00022676"/>
    </source>
</evidence>
<keyword evidence="3" id="KW-0479">Metal-binding</keyword>
<dbReference type="Pfam" id="PF01501">
    <property type="entry name" value="Glyco_transf_8"/>
    <property type="match status" value="1"/>
</dbReference>
<dbReference type="Proteomes" id="UP000288388">
    <property type="component" value="Unassembled WGS sequence"/>
</dbReference>
<dbReference type="GO" id="GO:0046872">
    <property type="term" value="F:metal ion binding"/>
    <property type="evidence" value="ECO:0007669"/>
    <property type="project" value="UniProtKB-KW"/>
</dbReference>
<dbReference type="PANTHER" id="PTHR13778">
    <property type="entry name" value="GLYCOSYLTRANSFERASE 8 DOMAIN-CONTAINING PROTEIN"/>
    <property type="match status" value="1"/>
</dbReference>
<dbReference type="InterPro" id="IPR002495">
    <property type="entry name" value="Glyco_trans_8"/>
</dbReference>
<proteinExistence type="predicted"/>
<evidence type="ECO:0000256" key="3">
    <source>
        <dbReference type="ARBA" id="ARBA00022723"/>
    </source>
</evidence>
<evidence type="ECO:0000313" key="5">
    <source>
        <dbReference type="EMBL" id="TRZ34840.1"/>
    </source>
</evidence>
<dbReference type="EMBL" id="PDXQ01000001">
    <property type="protein sequence ID" value="TRZ34840.1"/>
    <property type="molecule type" value="Genomic_DNA"/>
</dbReference>
<reference evidence="4 6" key="2">
    <citation type="submission" date="2018-12" db="EMBL/GenBank/DDBJ databases">
        <title>A novel vanA-carrying plasmid in a clinical isolate of Enterococcus avium.</title>
        <authorList>
            <person name="Bernasconi O.J."/>
            <person name="Luzzaro F."/>
            <person name="Endimiani A."/>
        </authorList>
    </citation>
    <scope>NUCLEOTIDE SEQUENCE [LARGE SCALE GENOMIC DNA]</scope>
    <source>
        <strain evidence="4 6">LC0559/18</strain>
    </source>
</reference>
<reference evidence="5 7" key="1">
    <citation type="submission" date="2017-10" db="EMBL/GenBank/DDBJ databases">
        <title>FDA dAtabase for Regulatory Grade micrObial Sequences (FDA-ARGOS): Supporting development and validation of Infectious Disease Dx tests.</title>
        <authorList>
            <person name="Campos J."/>
            <person name="Goldberg B."/>
            <person name="Tallon L.J."/>
            <person name="Sadzewicz L."/>
            <person name="Sengamalay N."/>
            <person name="Ott S."/>
            <person name="Godinez A."/>
            <person name="Nagaraj S."/>
            <person name="Vyas G."/>
            <person name="Aluvathingal J."/>
            <person name="Nadendla S."/>
            <person name="Geyer C."/>
            <person name="Nandy P."/>
            <person name="Hobson J."/>
            <person name="Sichtig H."/>
        </authorList>
    </citation>
    <scope>NUCLEOTIDE SEQUENCE [LARGE SCALE GENOMIC DNA]</scope>
    <source>
        <strain evidence="5 7">FDAARGOS_185</strain>
    </source>
</reference>
<comment type="caution">
    <text evidence="4">The sequence shown here is derived from an EMBL/GenBank/DDBJ whole genome shotgun (WGS) entry which is preliminary data.</text>
</comment>
<name>A0A437UKR2_ENTAV</name>
<dbReference type="GeneID" id="69567008"/>
<keyword evidence="2 4" id="KW-0808">Transferase</keyword>
<dbReference type="AlphaFoldDB" id="A0A437UKR2"/>
<dbReference type="CDD" id="cd04194">
    <property type="entry name" value="GT8_A4GalT_like"/>
    <property type="match status" value="1"/>
</dbReference>
<evidence type="ECO:0000313" key="7">
    <source>
        <dbReference type="Proteomes" id="UP000316316"/>
    </source>
</evidence>
<dbReference type="InterPro" id="IPR050748">
    <property type="entry name" value="Glycosyltrans_8_dom-fam"/>
</dbReference>
<protein>
    <submittedName>
        <fullName evidence="5">General stress protein A</fullName>
    </submittedName>
    <submittedName>
        <fullName evidence="4">Glycosyltransferase family 8 protein</fullName>
    </submittedName>
</protein>
<dbReference type="GO" id="GO:0016757">
    <property type="term" value="F:glycosyltransferase activity"/>
    <property type="evidence" value="ECO:0007669"/>
    <property type="project" value="UniProtKB-KW"/>
</dbReference>
<dbReference type="Proteomes" id="UP000316316">
    <property type="component" value="Unassembled WGS sequence"/>
</dbReference>